<dbReference type="EMBL" id="JACEEZ010000875">
    <property type="protein sequence ID" value="KAG0729740.1"/>
    <property type="molecule type" value="Genomic_DNA"/>
</dbReference>
<dbReference type="Gene3D" id="3.90.70.200">
    <property type="entry name" value="Plus-3 domain"/>
    <property type="match status" value="1"/>
</dbReference>
<feature type="compositionally biased region" description="Low complexity" evidence="5">
    <location>
        <begin position="15"/>
        <end position="38"/>
    </location>
</feature>
<dbReference type="InterPro" id="IPR004343">
    <property type="entry name" value="Plus-3_dom"/>
</dbReference>
<dbReference type="OrthoDB" id="166375at2759"/>
<feature type="region of interest" description="Disordered" evidence="5">
    <location>
        <begin position="307"/>
        <end position="373"/>
    </location>
</feature>
<keyword evidence="8" id="KW-1185">Reference proteome</keyword>
<proteinExistence type="predicted"/>
<gene>
    <name evidence="7" type="primary">Rtf1</name>
    <name evidence="7" type="ORF">GWK47_029749</name>
</gene>
<organism evidence="7 8">
    <name type="scientific">Chionoecetes opilio</name>
    <name type="common">Atlantic snow crab</name>
    <name type="synonym">Cancer opilio</name>
    <dbReference type="NCBI Taxonomy" id="41210"/>
    <lineage>
        <taxon>Eukaryota</taxon>
        <taxon>Metazoa</taxon>
        <taxon>Ecdysozoa</taxon>
        <taxon>Arthropoda</taxon>
        <taxon>Crustacea</taxon>
        <taxon>Multicrustacea</taxon>
        <taxon>Malacostraca</taxon>
        <taxon>Eumalacostraca</taxon>
        <taxon>Eucarida</taxon>
        <taxon>Decapoda</taxon>
        <taxon>Pleocyemata</taxon>
        <taxon>Brachyura</taxon>
        <taxon>Eubrachyura</taxon>
        <taxon>Majoidea</taxon>
        <taxon>Majidae</taxon>
        <taxon>Chionoecetes</taxon>
    </lineage>
</organism>
<feature type="compositionally biased region" description="Basic and acidic residues" evidence="5">
    <location>
        <begin position="1"/>
        <end position="12"/>
    </location>
</feature>
<name>A0A8J4Z3W0_CHIOP</name>
<accession>A0A8J4Z3W0</accession>
<dbReference type="SMART" id="SM00719">
    <property type="entry name" value="Plus3"/>
    <property type="match status" value="1"/>
</dbReference>
<dbReference type="GO" id="GO:1990269">
    <property type="term" value="F:RNA polymerase II C-terminal domain phosphoserine binding"/>
    <property type="evidence" value="ECO:0007669"/>
    <property type="project" value="TreeGrafter"/>
</dbReference>
<keyword evidence="2" id="KW-0805">Transcription regulation</keyword>
<protein>
    <submittedName>
        <fullName evidence="7">RNA polymerase-associated protein Rtf1</fullName>
    </submittedName>
</protein>
<evidence type="ECO:0000259" key="6">
    <source>
        <dbReference type="PROSITE" id="PS51360"/>
    </source>
</evidence>
<comment type="caution">
    <text evidence="7">The sequence shown here is derived from an EMBL/GenBank/DDBJ whole genome shotgun (WGS) entry which is preliminary data.</text>
</comment>
<feature type="compositionally biased region" description="Polar residues" evidence="5">
    <location>
        <begin position="409"/>
        <end position="418"/>
    </location>
</feature>
<dbReference type="Proteomes" id="UP000770661">
    <property type="component" value="Unassembled WGS sequence"/>
</dbReference>
<feature type="compositionally biased region" description="Basic and acidic residues" evidence="5">
    <location>
        <begin position="336"/>
        <end position="373"/>
    </location>
</feature>
<feature type="compositionally biased region" description="Basic and acidic residues" evidence="5">
    <location>
        <begin position="42"/>
        <end position="61"/>
    </location>
</feature>
<evidence type="ECO:0000256" key="3">
    <source>
        <dbReference type="ARBA" id="ARBA00023163"/>
    </source>
</evidence>
<keyword evidence="4" id="KW-0539">Nucleus</keyword>
<feature type="domain" description="Plus3" evidence="6">
    <location>
        <begin position="61"/>
        <end position="193"/>
    </location>
</feature>
<dbReference type="SUPFAM" id="SSF159042">
    <property type="entry name" value="Plus3-like"/>
    <property type="match status" value="1"/>
</dbReference>
<dbReference type="AlphaFoldDB" id="A0A8J4Z3W0"/>
<dbReference type="Pfam" id="PF03126">
    <property type="entry name" value="Plus-3"/>
    <property type="match status" value="1"/>
</dbReference>
<dbReference type="InterPro" id="IPR036128">
    <property type="entry name" value="Plus3-like_sf"/>
</dbReference>
<sequence>MTKVAKKNERKILPSSSSSCASPSSSTSFSDSSDSNVSPKKIKADRSKDSHRSRESRPKNVTCREDLEKIRLSRHKMERFVHLPIFSKAIVGCFVRIGIGSNPQGRPVYRVAEITAVCETAKIYQLGNTRTNKGLKLKHGNHERVFRLEFVSNSPFQESEYGKWVEDCAAHDTELPSMVHVDQKQKDINDLLYYQFSSEDIDKMVEEKARFNHNPTNFAVAKTLLMKEKDIAAQKGDDEASICFLVVVGKLTEKIADLDEKANSLDKRRTQTIAAISYINERNRKNNVEKAEKAILAEIEAKKGTKVEDPFTRRSTRPTMVTRTKEPDIQSSEMLIRAELEKKVKQDDVRRKKDEEVCKKKQDEEKKKDEERKRIQAEDLFAAHDFDVKIDLDVTMPASAPVGPRTSVGGATNGSSLSAAPKRSLNLEEYKKKKGLI</sequence>
<dbReference type="GO" id="GO:0016593">
    <property type="term" value="C:Cdc73/Paf1 complex"/>
    <property type="evidence" value="ECO:0007669"/>
    <property type="project" value="TreeGrafter"/>
</dbReference>
<feature type="region of interest" description="Disordered" evidence="5">
    <location>
        <begin position="397"/>
        <end position="424"/>
    </location>
</feature>
<evidence type="ECO:0000256" key="5">
    <source>
        <dbReference type="SAM" id="MobiDB-lite"/>
    </source>
</evidence>
<reference evidence="7" key="1">
    <citation type="submission" date="2020-07" db="EMBL/GenBank/DDBJ databases">
        <title>The High-quality genome of the commercially important snow crab, Chionoecetes opilio.</title>
        <authorList>
            <person name="Jeong J.-H."/>
            <person name="Ryu S."/>
        </authorList>
    </citation>
    <scope>NUCLEOTIDE SEQUENCE</scope>
    <source>
        <strain evidence="7">MADBK_172401_WGS</strain>
        <tissue evidence="7">Digestive gland</tissue>
    </source>
</reference>
<dbReference type="PANTHER" id="PTHR13115:SF8">
    <property type="entry name" value="RNA POLYMERASE-ASSOCIATED PROTEIN RTF1 HOMOLOG"/>
    <property type="match status" value="1"/>
</dbReference>
<dbReference type="PROSITE" id="PS51360">
    <property type="entry name" value="PLUS3"/>
    <property type="match status" value="1"/>
</dbReference>
<evidence type="ECO:0000256" key="1">
    <source>
        <dbReference type="ARBA" id="ARBA00004123"/>
    </source>
</evidence>
<dbReference type="PANTHER" id="PTHR13115">
    <property type="entry name" value="RNA POLYMERASE-ASSOCIATED PROTEIN RTF1 HOMOLOG"/>
    <property type="match status" value="1"/>
</dbReference>
<evidence type="ECO:0000313" key="8">
    <source>
        <dbReference type="Proteomes" id="UP000770661"/>
    </source>
</evidence>
<keyword evidence="3" id="KW-0804">Transcription</keyword>
<feature type="region of interest" description="Disordered" evidence="5">
    <location>
        <begin position="1"/>
        <end position="61"/>
    </location>
</feature>
<evidence type="ECO:0000256" key="4">
    <source>
        <dbReference type="ARBA" id="ARBA00023242"/>
    </source>
</evidence>
<dbReference type="GO" id="GO:0003677">
    <property type="term" value="F:DNA binding"/>
    <property type="evidence" value="ECO:0007669"/>
    <property type="project" value="InterPro"/>
</dbReference>
<evidence type="ECO:0000313" key="7">
    <source>
        <dbReference type="EMBL" id="KAG0729740.1"/>
    </source>
</evidence>
<evidence type="ECO:0000256" key="2">
    <source>
        <dbReference type="ARBA" id="ARBA00023015"/>
    </source>
</evidence>
<comment type="subcellular location">
    <subcellularLocation>
        <location evidence="1">Nucleus</location>
    </subcellularLocation>
</comment>